<dbReference type="Proteomes" id="UP000270342">
    <property type="component" value="Unassembled WGS sequence"/>
</dbReference>
<evidence type="ECO:0000313" key="7">
    <source>
        <dbReference type="Proteomes" id="UP000270342"/>
    </source>
</evidence>
<evidence type="ECO:0000256" key="2">
    <source>
        <dbReference type="ARBA" id="ARBA00023015"/>
    </source>
</evidence>
<dbReference type="Gene3D" id="3.40.190.290">
    <property type="match status" value="1"/>
</dbReference>
<name>A0A494XST5_9BURK</name>
<dbReference type="PRINTS" id="PR00039">
    <property type="entry name" value="HTHLYSR"/>
</dbReference>
<dbReference type="PROSITE" id="PS50931">
    <property type="entry name" value="HTH_LYSR"/>
    <property type="match status" value="1"/>
</dbReference>
<dbReference type="InterPro" id="IPR005119">
    <property type="entry name" value="LysR_subst-bd"/>
</dbReference>
<comment type="similarity">
    <text evidence="1">Belongs to the LysR transcriptional regulatory family.</text>
</comment>
<reference evidence="6 7" key="1">
    <citation type="submission" date="2018-10" db="EMBL/GenBank/DDBJ databases">
        <title>Robbsia sp. DHC34, isolated from soil.</title>
        <authorList>
            <person name="Gao Z.-H."/>
            <person name="Qiu L.-H."/>
        </authorList>
    </citation>
    <scope>NUCLEOTIDE SEQUENCE [LARGE SCALE GENOMIC DNA]</scope>
    <source>
        <strain evidence="6 7">DHC34</strain>
    </source>
</reference>
<dbReference type="InterPro" id="IPR036390">
    <property type="entry name" value="WH_DNA-bd_sf"/>
</dbReference>
<dbReference type="InterPro" id="IPR000847">
    <property type="entry name" value="LysR_HTH_N"/>
</dbReference>
<dbReference type="Pfam" id="PF00126">
    <property type="entry name" value="HTH_1"/>
    <property type="match status" value="1"/>
</dbReference>
<evidence type="ECO:0000256" key="3">
    <source>
        <dbReference type="ARBA" id="ARBA00023125"/>
    </source>
</evidence>
<organism evidence="6 7">
    <name type="scientific">Pararobbsia silviterrae</name>
    <dbReference type="NCBI Taxonomy" id="1792498"/>
    <lineage>
        <taxon>Bacteria</taxon>
        <taxon>Pseudomonadati</taxon>
        <taxon>Pseudomonadota</taxon>
        <taxon>Betaproteobacteria</taxon>
        <taxon>Burkholderiales</taxon>
        <taxon>Burkholderiaceae</taxon>
        <taxon>Pararobbsia</taxon>
    </lineage>
</organism>
<dbReference type="OrthoDB" id="8928056at2"/>
<keyword evidence="4" id="KW-0804">Transcription</keyword>
<gene>
    <name evidence="6" type="ORF">D7S86_15665</name>
</gene>
<protein>
    <submittedName>
        <fullName evidence="6">LysR family transcriptional regulator</fullName>
    </submittedName>
</protein>
<keyword evidence="2" id="KW-0805">Transcription regulation</keyword>
<feature type="domain" description="HTH lysR-type" evidence="5">
    <location>
        <begin position="1"/>
        <end position="59"/>
    </location>
</feature>
<sequence length="315" mass="34182">MDRLDALKLFVRIVESGSFAAAAREAGIGQPSVSKQIAALERHLGAQLIRRTSRSMTLTETGQSVYEAAVRIVGDVSDLESSVGVRQVSPTGHLRVTVAPVFGRMYIVPHLGTFFARYPKLSVELSTTERTINLVEEGFDIAIKHGRLDDSNLISRQLASSPLHLVATPAYFNAHGRPTDVDDLARHACIVFAPMHAPRAWRFVTAQGPRVHVPSGSLYSGDAEHIRTAVLADMGMAQAPGWMFAAELESGAVVRVLEHDAPAPLPVHAVHAFGRRVPNKARVFIDFVADILAMQSGLAFHTDFQAESQAESQAH</sequence>
<dbReference type="GO" id="GO:0006351">
    <property type="term" value="P:DNA-templated transcription"/>
    <property type="evidence" value="ECO:0007669"/>
    <property type="project" value="TreeGrafter"/>
</dbReference>
<proteinExistence type="inferred from homology"/>
<dbReference type="PANTHER" id="PTHR30537">
    <property type="entry name" value="HTH-TYPE TRANSCRIPTIONAL REGULATOR"/>
    <property type="match status" value="1"/>
</dbReference>
<dbReference type="FunFam" id="1.10.10.10:FF:000001">
    <property type="entry name" value="LysR family transcriptional regulator"/>
    <property type="match status" value="1"/>
</dbReference>
<dbReference type="SUPFAM" id="SSF53850">
    <property type="entry name" value="Periplasmic binding protein-like II"/>
    <property type="match status" value="1"/>
</dbReference>
<accession>A0A494XST5</accession>
<dbReference type="Gene3D" id="1.10.10.10">
    <property type="entry name" value="Winged helix-like DNA-binding domain superfamily/Winged helix DNA-binding domain"/>
    <property type="match status" value="1"/>
</dbReference>
<comment type="caution">
    <text evidence="6">The sequence shown here is derived from an EMBL/GenBank/DDBJ whole genome shotgun (WGS) entry which is preliminary data.</text>
</comment>
<dbReference type="AlphaFoldDB" id="A0A494XST5"/>
<dbReference type="Pfam" id="PF03466">
    <property type="entry name" value="LysR_substrate"/>
    <property type="match status" value="1"/>
</dbReference>
<keyword evidence="7" id="KW-1185">Reference proteome</keyword>
<dbReference type="RefSeq" id="WP_121087775.1">
    <property type="nucleotide sequence ID" value="NZ_RBZU01000006.1"/>
</dbReference>
<dbReference type="PANTHER" id="PTHR30537:SF5">
    <property type="entry name" value="HTH-TYPE TRANSCRIPTIONAL ACTIVATOR TTDR-RELATED"/>
    <property type="match status" value="1"/>
</dbReference>
<evidence type="ECO:0000256" key="4">
    <source>
        <dbReference type="ARBA" id="ARBA00023163"/>
    </source>
</evidence>
<dbReference type="SUPFAM" id="SSF46785">
    <property type="entry name" value="Winged helix' DNA-binding domain"/>
    <property type="match status" value="1"/>
</dbReference>
<dbReference type="GO" id="GO:0043565">
    <property type="term" value="F:sequence-specific DNA binding"/>
    <property type="evidence" value="ECO:0007669"/>
    <property type="project" value="TreeGrafter"/>
</dbReference>
<evidence type="ECO:0000313" key="6">
    <source>
        <dbReference type="EMBL" id="RKP53700.1"/>
    </source>
</evidence>
<dbReference type="InterPro" id="IPR058163">
    <property type="entry name" value="LysR-type_TF_proteobact-type"/>
</dbReference>
<keyword evidence="3" id="KW-0238">DNA-binding</keyword>
<evidence type="ECO:0000259" key="5">
    <source>
        <dbReference type="PROSITE" id="PS50931"/>
    </source>
</evidence>
<dbReference type="EMBL" id="RBZU01000006">
    <property type="protein sequence ID" value="RKP53700.1"/>
    <property type="molecule type" value="Genomic_DNA"/>
</dbReference>
<dbReference type="GO" id="GO:0003700">
    <property type="term" value="F:DNA-binding transcription factor activity"/>
    <property type="evidence" value="ECO:0007669"/>
    <property type="project" value="InterPro"/>
</dbReference>
<evidence type="ECO:0000256" key="1">
    <source>
        <dbReference type="ARBA" id="ARBA00009437"/>
    </source>
</evidence>
<dbReference type="InterPro" id="IPR036388">
    <property type="entry name" value="WH-like_DNA-bd_sf"/>
</dbReference>
<dbReference type="CDD" id="cd08422">
    <property type="entry name" value="PBP2_CrgA_like"/>
    <property type="match status" value="1"/>
</dbReference>